<comment type="caution">
    <text evidence="1">The sequence shown here is derived from an EMBL/GenBank/DDBJ whole genome shotgun (WGS) entry which is preliminary data.</text>
</comment>
<accession>A0A2S5Y4F7</accession>
<name>A0A2S5Y4F7_9MICO</name>
<sequence>EYMEPISGEIVYVAEDYAFNYRNRPAGLDAGTMIVFDTLVVEIDEETRRFQYPDGYAPRGGWIPRKLAMPELVDRAVHIEWTEPTGVAYGALCMGITNKEFEMQYDKDANILRFAQPGVPESKVAAQFCNGAAIGIDDGKVVDLWIIHPKFEERYP</sequence>
<feature type="non-terminal residue" evidence="1">
    <location>
        <position position="1"/>
    </location>
</feature>
<dbReference type="EMBL" id="PSWU01000019">
    <property type="protein sequence ID" value="PPI13190.1"/>
    <property type="molecule type" value="Genomic_DNA"/>
</dbReference>
<evidence type="ECO:0000313" key="1">
    <source>
        <dbReference type="EMBL" id="PPI13190.1"/>
    </source>
</evidence>
<gene>
    <name evidence="1" type="ORF">C5C51_10650</name>
</gene>
<dbReference type="AlphaFoldDB" id="A0A2S5Y4F7"/>
<reference evidence="1 2" key="1">
    <citation type="submission" date="2018-02" db="EMBL/GenBank/DDBJ databases">
        <title>Bacteriophage NCPPB3778 and a type I-E CRISPR drive the evolution of the US Biological Select Agent, Rathayibacter toxicus.</title>
        <authorList>
            <person name="Davis E.W.II."/>
            <person name="Tabima J.F."/>
            <person name="Weisberg A.J."/>
            <person name="Lopes L.D."/>
            <person name="Wiseman M.S."/>
            <person name="Wiseman M.S."/>
            <person name="Pupko T."/>
            <person name="Belcher M.S."/>
            <person name="Sechler A.J."/>
            <person name="Tancos M.A."/>
            <person name="Schroeder B.K."/>
            <person name="Murray T.D."/>
            <person name="Luster D.G."/>
            <person name="Schneider W.L."/>
            <person name="Rogers E."/>
            <person name="Andreote F.D."/>
            <person name="Grunwald N.J."/>
            <person name="Putnam M.L."/>
            <person name="Chang J.H."/>
        </authorList>
    </citation>
    <scope>NUCLEOTIDE SEQUENCE [LARGE SCALE GENOMIC DNA]</scope>
    <source>
        <strain evidence="1 2">FH99</strain>
    </source>
</reference>
<organism evidence="1 2">
    <name type="scientific">Rathayibacter toxicus</name>
    <dbReference type="NCBI Taxonomy" id="145458"/>
    <lineage>
        <taxon>Bacteria</taxon>
        <taxon>Bacillati</taxon>
        <taxon>Actinomycetota</taxon>
        <taxon>Actinomycetes</taxon>
        <taxon>Micrococcales</taxon>
        <taxon>Microbacteriaceae</taxon>
        <taxon>Rathayibacter</taxon>
    </lineage>
</organism>
<proteinExistence type="predicted"/>
<evidence type="ECO:0000313" key="2">
    <source>
        <dbReference type="Proteomes" id="UP000237966"/>
    </source>
</evidence>
<protein>
    <submittedName>
        <fullName evidence="1">Uncharacterized protein</fullName>
    </submittedName>
</protein>
<dbReference type="RefSeq" id="WP_181136676.1">
    <property type="nucleotide sequence ID" value="NZ_PSWU01000019.1"/>
</dbReference>
<dbReference type="Proteomes" id="UP000237966">
    <property type="component" value="Unassembled WGS sequence"/>
</dbReference>